<evidence type="ECO:0000313" key="6">
    <source>
        <dbReference type="EnsemblPlants" id="AES78337"/>
    </source>
</evidence>
<evidence type="ECO:0000313" key="7">
    <source>
        <dbReference type="Proteomes" id="UP000002051"/>
    </source>
</evidence>
<dbReference type="GO" id="GO:0003843">
    <property type="term" value="F:1,3-beta-D-glucan synthase activity"/>
    <property type="evidence" value="ECO:0007669"/>
    <property type="project" value="UniProtKB-EC"/>
</dbReference>
<dbReference type="Gramene" id="rna39089">
    <property type="protein sequence ID" value="RHN44912.1"/>
    <property type="gene ID" value="gene39089"/>
</dbReference>
<dbReference type="Pfam" id="PF04652">
    <property type="entry name" value="Vta1"/>
    <property type="match status" value="1"/>
</dbReference>
<dbReference type="EnsemblPlants" id="AES78337">
    <property type="protein sequence ID" value="AES78337"/>
    <property type="gene ID" value="MTR_7g027890"/>
</dbReference>
<dbReference type="InterPro" id="IPR044538">
    <property type="entry name" value="Vta1-like"/>
</dbReference>
<dbReference type="GO" id="GO:0005771">
    <property type="term" value="C:multivesicular body"/>
    <property type="evidence" value="ECO:0000318"/>
    <property type="project" value="GO_Central"/>
</dbReference>
<evidence type="ECO:0000256" key="1">
    <source>
        <dbReference type="ARBA" id="ARBA00004308"/>
    </source>
</evidence>
<accession>A0A0C3W3Y8</accession>
<dbReference type="HOGENOM" id="CLU_122234_0_0_1"/>
<dbReference type="PaxDb" id="3880-AES78337"/>
<dbReference type="eggNOG" id="KOG0916">
    <property type="taxonomic scope" value="Eukaryota"/>
</dbReference>
<dbReference type="EMBL" id="CM001223">
    <property type="protein sequence ID" value="AES78337.2"/>
    <property type="molecule type" value="Genomic_DNA"/>
</dbReference>
<dbReference type="GO" id="GO:0032511">
    <property type="term" value="P:late endosome to vacuole transport via multivesicular body sorting pathway"/>
    <property type="evidence" value="ECO:0000318"/>
    <property type="project" value="GO_Central"/>
</dbReference>
<proteinExistence type="predicted"/>
<reference evidence="5" key="4">
    <citation type="journal article" date="2018" name="Nat. Plants">
        <title>Whole-genome landscape of Medicago truncatula symbiotic genes.</title>
        <authorList>
            <person name="Pecrix Y."/>
            <person name="Gamas P."/>
            <person name="Carrere S."/>
        </authorList>
    </citation>
    <scope>NUCLEOTIDE SEQUENCE</scope>
    <source>
        <tissue evidence="5">Leaves</tissue>
    </source>
</reference>
<dbReference type="AlphaFoldDB" id="G7L263"/>
<sequence>MSSSSSMGSGPSEPPPLKLIWRQTAANLGGSIFDSEAVPPSLAEIAPILRVANEVEKTHPRVAYLCRFYAFEKAHRLDCTSSGCGVRQFKSAFLQHLERENDQTLKGRVMKSDALEMQSSYPYYYQKYIQASHNTADKADRGQLNKAYETANVLFEVLKAVHEPIYI</sequence>
<dbReference type="Proteomes" id="UP000002051">
    <property type="component" value="Unassembled WGS sequence"/>
</dbReference>
<evidence type="ECO:0000259" key="3">
    <source>
        <dbReference type="Pfam" id="PF04652"/>
    </source>
</evidence>
<keyword evidence="7" id="KW-1185">Reference proteome</keyword>
<dbReference type="PANTHER" id="PTHR46009">
    <property type="entry name" value="VACUOLAR PROTEIN SORTING-ASSOCIATED PROTEIN VTA1 HOMOLOG"/>
    <property type="match status" value="1"/>
</dbReference>
<evidence type="ECO:0000313" key="5">
    <source>
        <dbReference type="EMBL" id="RHN44912.1"/>
    </source>
</evidence>
<evidence type="ECO:0000256" key="2">
    <source>
        <dbReference type="ARBA" id="ARBA00023136"/>
    </source>
</evidence>
<keyword evidence="2" id="KW-0472">Membrane</keyword>
<comment type="subcellular location">
    <subcellularLocation>
        <location evidence="1">Endomembrane system</location>
    </subcellularLocation>
</comment>
<keyword evidence="5" id="KW-0328">Glycosyltransferase</keyword>
<dbReference type="InterPro" id="IPR023175">
    <property type="entry name" value="Vta1/CALS_N_sf"/>
</dbReference>
<dbReference type="Proteomes" id="UP000265566">
    <property type="component" value="Chromosome 7"/>
</dbReference>
<dbReference type="EMBL" id="PSQE01000007">
    <property type="protein sequence ID" value="RHN44912.1"/>
    <property type="molecule type" value="Genomic_DNA"/>
</dbReference>
<name>G7L263_MEDTR</name>
<gene>
    <name evidence="4" type="ordered locus">MTR_7g027890</name>
    <name evidence="5" type="ORF">MtrunA17_Chr7g0224521</name>
</gene>
<keyword evidence="5" id="KW-0808">Transferase</keyword>
<reference evidence="4 7" key="1">
    <citation type="journal article" date="2011" name="Nature">
        <title>The Medicago genome provides insight into the evolution of rhizobial symbioses.</title>
        <authorList>
            <person name="Young N.D."/>
            <person name="Debelle F."/>
            <person name="Oldroyd G.E."/>
            <person name="Geurts R."/>
            <person name="Cannon S.B."/>
            <person name="Udvardi M.K."/>
            <person name="Benedito V.A."/>
            <person name="Mayer K.F."/>
            <person name="Gouzy J."/>
            <person name="Schoof H."/>
            <person name="Van de Peer Y."/>
            <person name="Proost S."/>
            <person name="Cook D.R."/>
            <person name="Meyers B.C."/>
            <person name="Spannagl M."/>
            <person name="Cheung F."/>
            <person name="De Mita S."/>
            <person name="Krishnakumar V."/>
            <person name="Gundlach H."/>
            <person name="Zhou S."/>
            <person name="Mudge J."/>
            <person name="Bharti A.K."/>
            <person name="Murray J.D."/>
            <person name="Naoumkina M.A."/>
            <person name="Rosen B."/>
            <person name="Silverstein K.A."/>
            <person name="Tang H."/>
            <person name="Rombauts S."/>
            <person name="Zhao P.X."/>
            <person name="Zhou P."/>
            <person name="Barbe V."/>
            <person name="Bardou P."/>
            <person name="Bechner M."/>
            <person name="Bellec A."/>
            <person name="Berger A."/>
            <person name="Berges H."/>
            <person name="Bidwell S."/>
            <person name="Bisseling T."/>
            <person name="Choisne N."/>
            <person name="Couloux A."/>
            <person name="Denny R."/>
            <person name="Deshpande S."/>
            <person name="Dai X."/>
            <person name="Doyle J.J."/>
            <person name="Dudez A.M."/>
            <person name="Farmer A.D."/>
            <person name="Fouteau S."/>
            <person name="Franken C."/>
            <person name="Gibelin C."/>
            <person name="Gish J."/>
            <person name="Goldstein S."/>
            <person name="Gonzalez A.J."/>
            <person name="Green P.J."/>
            <person name="Hallab A."/>
            <person name="Hartog M."/>
            <person name="Hua A."/>
            <person name="Humphray S.J."/>
            <person name="Jeong D.H."/>
            <person name="Jing Y."/>
            <person name="Jocker A."/>
            <person name="Kenton S.M."/>
            <person name="Kim D.J."/>
            <person name="Klee K."/>
            <person name="Lai H."/>
            <person name="Lang C."/>
            <person name="Lin S."/>
            <person name="Macmil S.L."/>
            <person name="Magdelenat G."/>
            <person name="Matthews L."/>
            <person name="McCorrison J."/>
            <person name="Monaghan E.L."/>
            <person name="Mun J.H."/>
            <person name="Najar F.Z."/>
            <person name="Nicholson C."/>
            <person name="Noirot C."/>
            <person name="O'Bleness M."/>
            <person name="Paule C.R."/>
            <person name="Poulain J."/>
            <person name="Prion F."/>
            <person name="Qin B."/>
            <person name="Qu C."/>
            <person name="Retzel E.F."/>
            <person name="Riddle C."/>
            <person name="Sallet E."/>
            <person name="Samain S."/>
            <person name="Samson N."/>
            <person name="Sanders I."/>
            <person name="Saurat O."/>
            <person name="Scarpelli C."/>
            <person name="Schiex T."/>
            <person name="Segurens B."/>
            <person name="Severin A.J."/>
            <person name="Sherrier D.J."/>
            <person name="Shi R."/>
            <person name="Sims S."/>
            <person name="Singer S.R."/>
            <person name="Sinharoy S."/>
            <person name="Sterck L."/>
            <person name="Viollet A."/>
            <person name="Wang B.B."/>
            <person name="Wang K."/>
            <person name="Wang M."/>
            <person name="Wang X."/>
            <person name="Warfsmann J."/>
            <person name="Weissenbach J."/>
            <person name="White D.D."/>
            <person name="White J.D."/>
            <person name="Wiley G.B."/>
            <person name="Wincker P."/>
            <person name="Xing Y."/>
            <person name="Yang L."/>
            <person name="Yao Z."/>
            <person name="Ying F."/>
            <person name="Zhai J."/>
            <person name="Zhou L."/>
            <person name="Zuber A."/>
            <person name="Denarie J."/>
            <person name="Dixon R.A."/>
            <person name="May G.D."/>
            <person name="Schwartz D.C."/>
            <person name="Rogers J."/>
            <person name="Quetier F."/>
            <person name="Town C.D."/>
            <person name="Roe B.A."/>
        </authorList>
    </citation>
    <scope>NUCLEOTIDE SEQUENCE [LARGE SCALE GENOMIC DNA]</scope>
    <source>
        <strain evidence="4">A17</strain>
        <strain evidence="6 7">cv. Jemalong A17</strain>
    </source>
</reference>
<dbReference type="STRING" id="3880.G7L263"/>
<dbReference type="EC" id="2.4.1.34" evidence="5"/>
<dbReference type="InterPro" id="IPR039431">
    <property type="entry name" value="Vta1/CALS_N"/>
</dbReference>
<reference evidence="4 7" key="2">
    <citation type="journal article" date="2014" name="BMC Genomics">
        <title>An improved genome release (version Mt4.0) for the model legume Medicago truncatula.</title>
        <authorList>
            <person name="Tang H."/>
            <person name="Krishnakumar V."/>
            <person name="Bidwell S."/>
            <person name="Rosen B."/>
            <person name="Chan A."/>
            <person name="Zhou S."/>
            <person name="Gentzbittel L."/>
            <person name="Childs K.L."/>
            <person name="Yandell M."/>
            <person name="Gundlach H."/>
            <person name="Mayer K.F."/>
            <person name="Schwartz D.C."/>
            <person name="Town C.D."/>
        </authorList>
    </citation>
    <scope>GENOME REANNOTATION</scope>
    <source>
        <strain evidence="6 7">cv. Jemalong A17</strain>
    </source>
</reference>
<dbReference type="PANTHER" id="PTHR46009:SF1">
    <property type="entry name" value="VACUOLAR PROTEIN SORTING-ASSOCIATED PROTEIN VTA1 HOMOLOG"/>
    <property type="match status" value="1"/>
</dbReference>
<evidence type="ECO:0000313" key="4">
    <source>
        <dbReference type="EMBL" id="AES78337.2"/>
    </source>
</evidence>
<accession>G7L263</accession>
<protein>
    <submittedName>
        <fullName evidence="4">Callose synthase 1 catalytic subunit</fullName>
    </submittedName>
    <submittedName>
        <fullName evidence="5">Putative 1,3-beta-glucan synthase</fullName>
        <ecNumber evidence="5">2.4.1.34</ecNumber>
    </submittedName>
</protein>
<organism evidence="4 7">
    <name type="scientific">Medicago truncatula</name>
    <name type="common">Barrel medic</name>
    <name type="synonym">Medicago tribuloides</name>
    <dbReference type="NCBI Taxonomy" id="3880"/>
    <lineage>
        <taxon>Eukaryota</taxon>
        <taxon>Viridiplantae</taxon>
        <taxon>Streptophyta</taxon>
        <taxon>Embryophyta</taxon>
        <taxon>Tracheophyta</taxon>
        <taxon>Spermatophyta</taxon>
        <taxon>Magnoliopsida</taxon>
        <taxon>eudicotyledons</taxon>
        <taxon>Gunneridae</taxon>
        <taxon>Pentapetalae</taxon>
        <taxon>rosids</taxon>
        <taxon>fabids</taxon>
        <taxon>Fabales</taxon>
        <taxon>Fabaceae</taxon>
        <taxon>Papilionoideae</taxon>
        <taxon>50 kb inversion clade</taxon>
        <taxon>NPAAA clade</taxon>
        <taxon>Hologalegina</taxon>
        <taxon>IRL clade</taxon>
        <taxon>Trifolieae</taxon>
        <taxon>Medicago</taxon>
    </lineage>
</organism>
<dbReference type="OrthoDB" id="1880850at2759"/>
<feature type="domain" description="Vta1/callose synthase N-terminal" evidence="3">
    <location>
        <begin position="45"/>
        <end position="161"/>
    </location>
</feature>
<reference evidence="6" key="3">
    <citation type="submission" date="2015-04" db="UniProtKB">
        <authorList>
            <consortium name="EnsemblPlants"/>
        </authorList>
    </citation>
    <scope>IDENTIFICATION</scope>
    <source>
        <strain evidence="6">cv. Jemalong A17</strain>
    </source>
</reference>
<dbReference type="Gene3D" id="1.25.40.270">
    <property type="entry name" value="Vacuolar protein sorting-associated protein vta1"/>
    <property type="match status" value="1"/>
</dbReference>